<dbReference type="Proteomes" id="UP001596447">
    <property type="component" value="Unassembled WGS sequence"/>
</dbReference>
<comment type="caution">
    <text evidence="2">The sequence shown here is derived from an EMBL/GenBank/DDBJ whole genome shotgun (WGS) entry which is preliminary data.</text>
</comment>
<name>A0ABD5Z3L2_9EURY</name>
<dbReference type="RefSeq" id="WP_382217081.1">
    <property type="nucleotide sequence ID" value="NZ_JBHTAR010000011.1"/>
</dbReference>
<proteinExistence type="predicted"/>
<evidence type="ECO:0000313" key="2">
    <source>
        <dbReference type="EMBL" id="MFC7199583.1"/>
    </source>
</evidence>
<dbReference type="EMBL" id="JBHTAR010000011">
    <property type="protein sequence ID" value="MFC7199583.1"/>
    <property type="molecule type" value="Genomic_DNA"/>
</dbReference>
<dbReference type="AlphaFoldDB" id="A0ABD5Z3L2"/>
<accession>A0ABD5Z3L2</accession>
<evidence type="ECO:0000256" key="1">
    <source>
        <dbReference type="SAM" id="MobiDB-lite"/>
    </source>
</evidence>
<gene>
    <name evidence="2" type="ORF">ACFQJ9_09190</name>
</gene>
<evidence type="ECO:0000313" key="3">
    <source>
        <dbReference type="Proteomes" id="UP001596447"/>
    </source>
</evidence>
<organism evidence="2 3">
    <name type="scientific">Halospeciosus flavus</name>
    <dbReference type="NCBI Taxonomy" id="3032283"/>
    <lineage>
        <taxon>Archaea</taxon>
        <taxon>Methanobacteriati</taxon>
        <taxon>Methanobacteriota</taxon>
        <taxon>Stenosarchaea group</taxon>
        <taxon>Halobacteria</taxon>
        <taxon>Halobacteriales</taxon>
        <taxon>Halobacteriaceae</taxon>
        <taxon>Halospeciosus</taxon>
    </lineage>
</organism>
<protein>
    <submittedName>
        <fullName evidence="2">Uncharacterized protein</fullName>
    </submittedName>
</protein>
<keyword evidence="3" id="KW-1185">Reference proteome</keyword>
<sequence length="128" mass="14559">MQDNRDSRTSNQEMANHSDGDIDRLVEEGEESFRAAKEIAGKMYPDAELRTTRYATADDSRHAPEGAWLSGVSLVFSDDTDEETLKKRAEKIQERLGEDNRVLNANVRSETNPRKEVTIEVADYKDPR</sequence>
<feature type="region of interest" description="Disordered" evidence="1">
    <location>
        <begin position="1"/>
        <end position="24"/>
    </location>
</feature>
<reference evidence="2 3" key="1">
    <citation type="journal article" date="2019" name="Int. J. Syst. Evol. Microbiol.">
        <title>The Global Catalogue of Microorganisms (GCM) 10K type strain sequencing project: providing services to taxonomists for standard genome sequencing and annotation.</title>
        <authorList>
            <consortium name="The Broad Institute Genomics Platform"/>
            <consortium name="The Broad Institute Genome Sequencing Center for Infectious Disease"/>
            <person name="Wu L."/>
            <person name="Ma J."/>
        </authorList>
    </citation>
    <scope>NUCLEOTIDE SEQUENCE [LARGE SCALE GENOMIC DNA]</scope>
    <source>
        <strain evidence="2 3">XZGYJ-43</strain>
    </source>
</reference>